<dbReference type="Gene3D" id="3.30.200.20">
    <property type="entry name" value="Phosphorylase Kinase, domain 1"/>
    <property type="match status" value="1"/>
</dbReference>
<dbReference type="EMBL" id="FNBE01000011">
    <property type="protein sequence ID" value="SDG37007.1"/>
    <property type="molecule type" value="Genomic_DNA"/>
</dbReference>
<dbReference type="AlphaFoldDB" id="A0A1G7TNV0"/>
<gene>
    <name evidence="2" type="ORF">SAMN05216377_11191</name>
</gene>
<dbReference type="InterPro" id="IPR051678">
    <property type="entry name" value="AGP_Transferase"/>
</dbReference>
<protein>
    <submittedName>
        <fullName evidence="2">Predicted kinase, aminoglycoside phosphotransferase (APT) family</fullName>
    </submittedName>
</protein>
<dbReference type="InterPro" id="IPR041726">
    <property type="entry name" value="ACAD10_11_N"/>
</dbReference>
<dbReference type="Gene3D" id="3.90.1200.10">
    <property type="match status" value="1"/>
</dbReference>
<dbReference type="STRING" id="366584.SAMN05216377_11191"/>
<dbReference type="PANTHER" id="PTHR21310">
    <property type="entry name" value="AMINOGLYCOSIDE PHOSPHOTRANSFERASE-RELATED-RELATED"/>
    <property type="match status" value="1"/>
</dbReference>
<evidence type="ECO:0000259" key="1">
    <source>
        <dbReference type="Pfam" id="PF01636"/>
    </source>
</evidence>
<evidence type="ECO:0000313" key="3">
    <source>
        <dbReference type="Proteomes" id="UP000198967"/>
    </source>
</evidence>
<sequence>MTPDGARARPSRRLAPEVLLARLAAAVDQAFPGAEVRELRQVSGGASSLTYSAVLTGVGTSPRACFVKVAPAGLEPVRNRDVVRQAALQALLAEDGRIPVPEILLVDAGDPPDSPPLYVSGAVEGESLEPLVDREPAFPAADVLTGRTLAAGAVLARLHEVDVEWVAGLPAAGPAGVDLGGEVDRWARVFSTVDPELAEVGEQCAERLRRQLPEALAPAVVHGDFRLGNLICAGAAVRAVLDWEIWSITDPRIDLAWFLMTLAHDGLPSAVRTAAPGLPGPAVALAEYERARGAVMPDMAWFGSLSRFRAAAAMALNVKHNRRRPEPDPAIERYAETLVPFLRAGVALLEDDVHVARSRVI</sequence>
<feature type="domain" description="Aminoglycoside phosphotransferase" evidence="1">
    <location>
        <begin position="39"/>
        <end position="272"/>
    </location>
</feature>
<dbReference type="SUPFAM" id="SSF56112">
    <property type="entry name" value="Protein kinase-like (PK-like)"/>
    <property type="match status" value="1"/>
</dbReference>
<dbReference type="Proteomes" id="UP000198967">
    <property type="component" value="Unassembled WGS sequence"/>
</dbReference>
<organism evidence="2 3">
    <name type="scientific">Pseudonocardia oroxyli</name>
    <dbReference type="NCBI Taxonomy" id="366584"/>
    <lineage>
        <taxon>Bacteria</taxon>
        <taxon>Bacillati</taxon>
        <taxon>Actinomycetota</taxon>
        <taxon>Actinomycetes</taxon>
        <taxon>Pseudonocardiales</taxon>
        <taxon>Pseudonocardiaceae</taxon>
        <taxon>Pseudonocardia</taxon>
    </lineage>
</organism>
<name>A0A1G7TNV0_PSEOR</name>
<dbReference type="Pfam" id="PF01636">
    <property type="entry name" value="APH"/>
    <property type="match status" value="1"/>
</dbReference>
<dbReference type="RefSeq" id="WP_176921390.1">
    <property type="nucleotide sequence ID" value="NZ_FNBE01000011.1"/>
</dbReference>
<accession>A0A1G7TNV0</accession>
<dbReference type="InterPro" id="IPR002575">
    <property type="entry name" value="Aminoglycoside_PTrfase"/>
</dbReference>
<evidence type="ECO:0000313" key="2">
    <source>
        <dbReference type="EMBL" id="SDG37007.1"/>
    </source>
</evidence>
<proteinExistence type="predicted"/>
<keyword evidence="2" id="KW-0418">Kinase</keyword>
<keyword evidence="3" id="KW-1185">Reference proteome</keyword>
<dbReference type="GO" id="GO:0016301">
    <property type="term" value="F:kinase activity"/>
    <property type="evidence" value="ECO:0007669"/>
    <property type="project" value="UniProtKB-KW"/>
</dbReference>
<dbReference type="CDD" id="cd05154">
    <property type="entry name" value="ACAD10_11_N-like"/>
    <property type="match status" value="1"/>
</dbReference>
<keyword evidence="2" id="KW-0808">Transferase</keyword>
<dbReference type="InterPro" id="IPR011009">
    <property type="entry name" value="Kinase-like_dom_sf"/>
</dbReference>
<reference evidence="2 3" key="1">
    <citation type="submission" date="2016-10" db="EMBL/GenBank/DDBJ databases">
        <authorList>
            <person name="de Groot N.N."/>
        </authorList>
    </citation>
    <scope>NUCLEOTIDE SEQUENCE [LARGE SCALE GENOMIC DNA]</scope>
    <source>
        <strain evidence="2 3">CGMCC 4.3143</strain>
    </source>
</reference>